<comment type="caution">
    <text evidence="3">The sequence shown here is derived from an EMBL/GenBank/DDBJ whole genome shotgun (WGS) entry which is preliminary data.</text>
</comment>
<dbReference type="InterPro" id="IPR011051">
    <property type="entry name" value="RmlC_Cupin_sf"/>
</dbReference>
<dbReference type="PROSITE" id="PS51832">
    <property type="entry name" value="HD_GYP"/>
    <property type="match status" value="1"/>
</dbReference>
<name>A0A942TMP7_9BACI</name>
<dbReference type="InterPro" id="IPR037522">
    <property type="entry name" value="HD_GYP_dom"/>
</dbReference>
<feature type="domain" description="HD-GYP" evidence="2">
    <location>
        <begin position="112"/>
        <end position="300"/>
    </location>
</feature>
<dbReference type="CDD" id="cd00077">
    <property type="entry name" value="HDc"/>
    <property type="match status" value="1"/>
</dbReference>
<dbReference type="NCBIfam" id="TIGR00277">
    <property type="entry name" value="HDIG"/>
    <property type="match status" value="1"/>
</dbReference>
<dbReference type="RefSeq" id="WP_213111629.1">
    <property type="nucleotide sequence ID" value="NZ_JAGYPJ010000001.1"/>
</dbReference>
<dbReference type="InterPro" id="IPR006674">
    <property type="entry name" value="HD_domain"/>
</dbReference>
<evidence type="ECO:0000313" key="4">
    <source>
        <dbReference type="Proteomes" id="UP000682713"/>
    </source>
</evidence>
<dbReference type="InterPro" id="IPR006675">
    <property type="entry name" value="HDIG_dom"/>
</dbReference>
<dbReference type="Gene3D" id="1.10.3210.10">
    <property type="entry name" value="Hypothetical protein af1432"/>
    <property type="match status" value="1"/>
</dbReference>
<dbReference type="EMBL" id="JAGYPJ010000001">
    <property type="protein sequence ID" value="MBS4201116.1"/>
    <property type="molecule type" value="Genomic_DNA"/>
</dbReference>
<organism evidence="3 4">
    <name type="scientific">Lederbergia citrisecunda</name>
    <dbReference type="NCBI Taxonomy" id="2833583"/>
    <lineage>
        <taxon>Bacteria</taxon>
        <taxon>Bacillati</taxon>
        <taxon>Bacillota</taxon>
        <taxon>Bacilli</taxon>
        <taxon>Bacillales</taxon>
        <taxon>Bacillaceae</taxon>
        <taxon>Lederbergia</taxon>
    </lineage>
</organism>
<dbReference type="SUPFAM" id="SSF51182">
    <property type="entry name" value="RmlC-like cupins"/>
    <property type="match status" value="1"/>
</dbReference>
<keyword evidence="4" id="KW-1185">Reference proteome</keyword>
<protein>
    <submittedName>
        <fullName evidence="3">HD domain-containing protein</fullName>
    </submittedName>
</protein>
<evidence type="ECO:0000259" key="1">
    <source>
        <dbReference type="PROSITE" id="PS51831"/>
    </source>
</evidence>
<dbReference type="SUPFAM" id="SSF109604">
    <property type="entry name" value="HD-domain/PDEase-like"/>
    <property type="match status" value="1"/>
</dbReference>
<reference evidence="3 4" key="1">
    <citation type="submission" date="2021-05" db="EMBL/GenBank/DDBJ databases">
        <title>Novel Bacillus species.</title>
        <authorList>
            <person name="Liu G."/>
        </authorList>
    </citation>
    <scope>NUCLEOTIDE SEQUENCE [LARGE SCALE GENOMIC DNA]</scope>
    <source>
        <strain evidence="3 4">FJAT-49732</strain>
    </source>
</reference>
<dbReference type="Proteomes" id="UP000682713">
    <property type="component" value="Unassembled WGS sequence"/>
</dbReference>
<dbReference type="AlphaFoldDB" id="A0A942TMP7"/>
<evidence type="ECO:0000313" key="3">
    <source>
        <dbReference type="EMBL" id="MBS4201116.1"/>
    </source>
</evidence>
<gene>
    <name evidence="3" type="ORF">KHA93_15865</name>
</gene>
<dbReference type="Pfam" id="PF13487">
    <property type="entry name" value="HD_5"/>
    <property type="match status" value="1"/>
</dbReference>
<dbReference type="PROSITE" id="PS51831">
    <property type="entry name" value="HD"/>
    <property type="match status" value="1"/>
</dbReference>
<dbReference type="InterPro" id="IPR003607">
    <property type="entry name" value="HD/PDEase_dom"/>
</dbReference>
<proteinExistence type="predicted"/>
<evidence type="ECO:0000259" key="2">
    <source>
        <dbReference type="PROSITE" id="PS51832"/>
    </source>
</evidence>
<dbReference type="SMART" id="SM00471">
    <property type="entry name" value="HDc"/>
    <property type="match status" value="1"/>
</dbReference>
<sequence>MAFTIGRKGEQIEQVNFEYFNIGLLARGDGSEIMIQRIVKNNLFYIYPSDNPNVMEFFYILKGEMVCDLNGEQIKLGPFDYYTAHNLKEPVHFTTLTDVEYLWVITEPTFYQLSEEITSLKNVVDEVEKKDRYTYKHSERVSEYAVKIAKKLMLPKERLENLYIASILHDIGKINTPSEILNKTGKLTDEEYAIVKRHPKDGAEMVKDLYYNEISTIIEQHHERLNGSGYPNGLKGNDILLEARIIAVSDTFDAMTEDRSYRKALSIQFAVDELKRLIHTHYDEKVVDVLIEILQEEGKI</sequence>
<feature type="domain" description="HD" evidence="1">
    <location>
        <begin position="134"/>
        <end position="255"/>
    </location>
</feature>
<accession>A0A942TMP7</accession>
<dbReference type="PANTHER" id="PTHR43155">
    <property type="entry name" value="CYCLIC DI-GMP PHOSPHODIESTERASE PA4108-RELATED"/>
    <property type="match status" value="1"/>
</dbReference>